<evidence type="ECO:0000256" key="8">
    <source>
        <dbReference type="RuleBase" id="RU361277"/>
    </source>
</evidence>
<dbReference type="PROSITE" id="PS00059">
    <property type="entry name" value="ADH_ZINC"/>
    <property type="match status" value="1"/>
</dbReference>
<evidence type="ECO:0000259" key="10">
    <source>
        <dbReference type="SMART" id="SM00829"/>
    </source>
</evidence>
<dbReference type="InterPro" id="IPR036291">
    <property type="entry name" value="NAD(P)-bd_dom_sf"/>
</dbReference>
<dbReference type="SUPFAM" id="SSF51735">
    <property type="entry name" value="NAD(P)-binding Rossmann-fold domains"/>
    <property type="match status" value="1"/>
</dbReference>
<dbReference type="Gene3D" id="3.90.180.10">
    <property type="entry name" value="Medium-chain alcohol dehydrogenases, catalytic domain"/>
    <property type="match status" value="1"/>
</dbReference>
<evidence type="ECO:0000313" key="12">
    <source>
        <dbReference type="Proteomes" id="UP001408356"/>
    </source>
</evidence>
<keyword evidence="5 11" id="KW-0378">Hydrolase</keyword>
<evidence type="ECO:0000256" key="3">
    <source>
        <dbReference type="ARBA" id="ARBA00008072"/>
    </source>
</evidence>
<proteinExistence type="inferred from homology"/>
<evidence type="ECO:0000256" key="4">
    <source>
        <dbReference type="ARBA" id="ARBA00022723"/>
    </source>
</evidence>
<dbReference type="InterPro" id="IPR013149">
    <property type="entry name" value="ADH-like_C"/>
</dbReference>
<name>A0ABR2UWW7_9PEZI</name>
<dbReference type="InterPro" id="IPR019826">
    <property type="entry name" value="Carboxylesterase_B_AS"/>
</dbReference>
<dbReference type="Pfam" id="PF00107">
    <property type="entry name" value="ADH_zinc_N"/>
    <property type="match status" value="1"/>
</dbReference>
<keyword evidence="4 8" id="KW-0479">Metal-binding</keyword>
<comment type="similarity">
    <text evidence="3 8">Belongs to the zinc-containing alcohol dehydrogenase family.</text>
</comment>
<evidence type="ECO:0000256" key="5">
    <source>
        <dbReference type="ARBA" id="ARBA00022801"/>
    </source>
</evidence>
<dbReference type="InterPro" id="IPR019819">
    <property type="entry name" value="Carboxylesterase_B_CS"/>
</dbReference>
<evidence type="ECO:0000256" key="9">
    <source>
        <dbReference type="SAM" id="SignalP"/>
    </source>
</evidence>
<dbReference type="InterPro" id="IPR029058">
    <property type="entry name" value="AB_hydrolase_fold"/>
</dbReference>
<evidence type="ECO:0000313" key="11">
    <source>
        <dbReference type="EMBL" id="KAK9419037.1"/>
    </source>
</evidence>
<evidence type="ECO:0000256" key="2">
    <source>
        <dbReference type="ARBA" id="ARBA00005964"/>
    </source>
</evidence>
<dbReference type="PROSITE" id="PS00941">
    <property type="entry name" value="CARBOXYLESTERASE_B_2"/>
    <property type="match status" value="1"/>
</dbReference>
<dbReference type="Gene3D" id="3.40.50.1820">
    <property type="entry name" value="alpha/beta hydrolase"/>
    <property type="match status" value="1"/>
</dbReference>
<comment type="similarity">
    <text evidence="2">Belongs to the type-B carboxylesterase/lipase family.</text>
</comment>
<feature type="domain" description="Enoyl reductase (ER)" evidence="10">
    <location>
        <begin position="566"/>
        <end position="897"/>
    </location>
</feature>
<gene>
    <name evidence="11" type="ORF">SUNI508_07558</name>
</gene>
<accession>A0ABR2UWW7</accession>
<keyword evidence="12" id="KW-1185">Reference proteome</keyword>
<comment type="cofactor">
    <cofactor evidence="1 8">
        <name>Zn(2+)</name>
        <dbReference type="ChEBI" id="CHEBI:29105"/>
    </cofactor>
</comment>
<keyword evidence="6 8" id="KW-0862">Zinc</keyword>
<reference evidence="11 12" key="1">
    <citation type="journal article" date="2024" name="J. Plant Pathol.">
        <title>Sequence and assembly of the genome of Seiridium unicorne, isolate CBS 538.82, causal agent of cypress canker disease.</title>
        <authorList>
            <person name="Scali E."/>
            <person name="Rocca G.D."/>
            <person name="Danti R."/>
            <person name="Garbelotto M."/>
            <person name="Barberini S."/>
            <person name="Baroncelli R."/>
            <person name="Emiliani G."/>
        </authorList>
    </citation>
    <scope>NUCLEOTIDE SEQUENCE [LARGE SCALE GENOMIC DNA]</scope>
    <source>
        <strain evidence="11 12">BM-138-508</strain>
    </source>
</reference>
<dbReference type="InterPro" id="IPR002018">
    <property type="entry name" value="CarbesteraseB"/>
</dbReference>
<dbReference type="SUPFAM" id="SSF53474">
    <property type="entry name" value="alpha/beta-Hydrolases"/>
    <property type="match status" value="1"/>
</dbReference>
<dbReference type="PROSITE" id="PS00122">
    <property type="entry name" value="CARBOXYLESTERASE_B_1"/>
    <property type="match status" value="1"/>
</dbReference>
<dbReference type="InterPro" id="IPR013154">
    <property type="entry name" value="ADH-like_N"/>
</dbReference>
<dbReference type="CDD" id="cd08297">
    <property type="entry name" value="CAD3"/>
    <property type="match status" value="1"/>
</dbReference>
<evidence type="ECO:0000256" key="1">
    <source>
        <dbReference type="ARBA" id="ARBA00001947"/>
    </source>
</evidence>
<dbReference type="Gene3D" id="3.40.50.720">
    <property type="entry name" value="NAD(P)-binding Rossmann-like Domain"/>
    <property type="match status" value="1"/>
</dbReference>
<dbReference type="Pfam" id="PF00135">
    <property type="entry name" value="COesterase"/>
    <property type="match status" value="1"/>
</dbReference>
<dbReference type="PANTHER" id="PTHR42940:SF2">
    <property type="entry name" value="DEHYDROGENASE FAMILY OXIDOREDUCTASE, PUTATIVE (JCVI)-RELATED"/>
    <property type="match status" value="1"/>
</dbReference>
<dbReference type="Pfam" id="PF08240">
    <property type="entry name" value="ADH_N"/>
    <property type="match status" value="1"/>
</dbReference>
<protein>
    <submittedName>
        <fullName evidence="11">Carboxylic ester hydrolase</fullName>
    </submittedName>
</protein>
<dbReference type="EMBL" id="JARVKF010000331">
    <property type="protein sequence ID" value="KAK9419037.1"/>
    <property type="molecule type" value="Genomic_DNA"/>
</dbReference>
<comment type="caution">
    <text evidence="11">The sequence shown here is derived from an EMBL/GenBank/DDBJ whole genome shotgun (WGS) entry which is preliminary data.</text>
</comment>
<feature type="chain" id="PRO_5045948832" evidence="9">
    <location>
        <begin position="21"/>
        <end position="940"/>
    </location>
</feature>
<dbReference type="PANTHER" id="PTHR42940">
    <property type="entry name" value="ALCOHOL DEHYDROGENASE 1-RELATED"/>
    <property type="match status" value="1"/>
</dbReference>
<dbReference type="SUPFAM" id="SSF50129">
    <property type="entry name" value="GroES-like"/>
    <property type="match status" value="1"/>
</dbReference>
<evidence type="ECO:0000256" key="7">
    <source>
        <dbReference type="ARBA" id="ARBA00023002"/>
    </source>
</evidence>
<keyword evidence="9" id="KW-0732">Signal</keyword>
<dbReference type="InterPro" id="IPR002328">
    <property type="entry name" value="ADH_Zn_CS"/>
</dbReference>
<sequence length="940" mass="100047">MRADTVTFLALSALWPLSAASLPSRGCSIDVQTYSNTSLPVVDLGYTYIRAASFNSTGQYYNFSNIRYGQAPVGPLRFRAPLEPLYNTTCVIEDGSVGRVCPQSSGNWSIISSAFASSYIAGTSANFDYEAVKASLPESPLAISSDPRTTEDCLFLDVIAPQSAFRANATKLPVLIWVYGGGYTSGEKTGYGKFNPAGLLRKADNGFIFVAMNYRMGLFGFLGGSEVANDGTPNVGLYDQRLAFRWVQKHIDLFGGDKNRVTVMGGSAGAGSIMHQITGYGGSDTEEPLFQQAIMQSPAFLPAPTPQTAQATFDDLLPTVNVSSLAQLRSLSSDALVAGNALQIYGHAPYGSNMYGPFVDGSVSTGTPGSLLLQGKFRKGIKIMVSHNSLEGLTFTKPSIETDQDYTDVLTSSFPTLNGTALAAIDTLYPPVFNGSYGYTDEFGRAMMTIQDVTIVCNTRYLANAMRERAYGLKFAVPPGIHGQETNYVFQNGVTSGVDASVADRLQGYIVSFIMNSEPRDSNGSPLPLYGSEAELTSMAVSGDTTIRDDAANERLQTAAVISNPGADGRVIIQNDAPVNKPGRNEVLVRLSHSGICGSEIRAVLGWGAYQKIVGHEGVGIIVQTGENVSTSVLDTRVGVKWLYSACGDCSLCRRGCAHNCLKQENTGRTVPGTLQQYVVANVEYVTKIPNGVPSEAAAPLLCAGVTMAGAVSKLEPELREGDWLVISGAGGGLGHIGVQVASRLCKFRVIAIDAGREKRALSLECGAESFVDYLEDDVEAKVKQLTGGEGAHGILVVPGTKSAFEIAPNLVRNMGVIVCVGLPRLDFQLPLSATVCAARGLTIKGSSVGTEKQMEELLGHAAAGTIKPAIEVFDFSHTPEIIEKLKTGGVTGRAVFDTRRGFDVPRTEANTDINIALWDLPLPFIVNKQAFGEIGLPRV</sequence>
<dbReference type="InterPro" id="IPR011032">
    <property type="entry name" value="GroES-like_sf"/>
</dbReference>
<organism evidence="11 12">
    <name type="scientific">Seiridium unicorne</name>
    <dbReference type="NCBI Taxonomy" id="138068"/>
    <lineage>
        <taxon>Eukaryota</taxon>
        <taxon>Fungi</taxon>
        <taxon>Dikarya</taxon>
        <taxon>Ascomycota</taxon>
        <taxon>Pezizomycotina</taxon>
        <taxon>Sordariomycetes</taxon>
        <taxon>Xylariomycetidae</taxon>
        <taxon>Amphisphaeriales</taxon>
        <taxon>Sporocadaceae</taxon>
        <taxon>Seiridium</taxon>
    </lineage>
</organism>
<dbReference type="InterPro" id="IPR020843">
    <property type="entry name" value="ER"/>
</dbReference>
<feature type="signal peptide" evidence="9">
    <location>
        <begin position="1"/>
        <end position="20"/>
    </location>
</feature>
<dbReference type="GO" id="GO:0016787">
    <property type="term" value="F:hydrolase activity"/>
    <property type="evidence" value="ECO:0007669"/>
    <property type="project" value="UniProtKB-KW"/>
</dbReference>
<keyword evidence="7" id="KW-0560">Oxidoreductase</keyword>
<evidence type="ECO:0000256" key="6">
    <source>
        <dbReference type="ARBA" id="ARBA00022833"/>
    </source>
</evidence>
<dbReference type="Proteomes" id="UP001408356">
    <property type="component" value="Unassembled WGS sequence"/>
</dbReference>
<dbReference type="SMART" id="SM00829">
    <property type="entry name" value="PKS_ER"/>
    <property type="match status" value="1"/>
</dbReference>